<evidence type="ECO:0000313" key="3">
    <source>
        <dbReference type="Proteomes" id="UP000492821"/>
    </source>
</evidence>
<accession>A0A7E4UYY9</accession>
<evidence type="ECO:0000256" key="1">
    <source>
        <dbReference type="SAM" id="MobiDB-lite"/>
    </source>
</evidence>
<keyword evidence="2" id="KW-0812">Transmembrane</keyword>
<feature type="transmembrane region" description="Helical" evidence="2">
    <location>
        <begin position="144"/>
        <end position="166"/>
    </location>
</feature>
<keyword evidence="3" id="KW-1185">Reference proteome</keyword>
<evidence type="ECO:0000313" key="4">
    <source>
        <dbReference type="WBParaSite" id="Pan_g1450.t1"/>
    </source>
</evidence>
<name>A0A7E4UYY9_PANRE</name>
<dbReference type="Proteomes" id="UP000492821">
    <property type="component" value="Unassembled WGS sequence"/>
</dbReference>
<dbReference type="WBParaSite" id="Pan_g1450.t1">
    <property type="protein sequence ID" value="Pan_g1450.t1"/>
    <property type="gene ID" value="Pan_g1450"/>
</dbReference>
<feature type="transmembrane region" description="Helical" evidence="2">
    <location>
        <begin position="33"/>
        <end position="57"/>
    </location>
</feature>
<proteinExistence type="predicted"/>
<keyword evidence="2" id="KW-1133">Transmembrane helix</keyword>
<evidence type="ECO:0000256" key="2">
    <source>
        <dbReference type="SAM" id="Phobius"/>
    </source>
</evidence>
<feature type="transmembrane region" description="Helical" evidence="2">
    <location>
        <begin position="110"/>
        <end position="132"/>
    </location>
</feature>
<sequence>MAEPESTSRVKKLLHVTDQHTKILGYRVLNSQLSLYIGMLQLVVCVWALTQHVYSIYVYDEILFCDFENTTQTNESKILVGVDAIIFDIGLFHSLWGIHGCVAQHLDGGYGRFTWCISHTLVLVCCLPIAFVNRPRPQFMWPLLVQQSAYGIGLLILSLAALPRILPTFMGDLKNAPIYAILFYLVGASLNYVLLYVYYHWYWHVEAEYYSAKKLTTNKTEDEEIVDPRRRPFHYDRIDKPFIPRAPASTSATPSPAMPTAPHSSRACLEVYPNGFVKQAPMLPVKQPPPPPSNLGYIGYCNGDIPSYRSSSQRPSLASNASSLQLPVAPYPQQRQLPPQRRNNNNNMNGHLLVGTAASGSDPENAYTSDDSAATTALASGTCCHYYDQHNQIRAATASPFASTAQARYNKFIHTSGQIQYRKTSLTPGGAPLSGGRVVGPSPVTASMYSHHRNGGPVSVSCTNSPKWSRHGTPTIADMPNTII</sequence>
<dbReference type="AlphaFoldDB" id="A0A7E4UYY9"/>
<reference evidence="4" key="2">
    <citation type="submission" date="2020-10" db="UniProtKB">
        <authorList>
            <consortium name="WormBaseParasite"/>
        </authorList>
    </citation>
    <scope>IDENTIFICATION</scope>
</reference>
<dbReference type="PANTHER" id="PTHR40288">
    <property type="entry name" value="PROTEIN CBG16535-RELATED"/>
    <property type="match status" value="1"/>
</dbReference>
<dbReference type="PANTHER" id="PTHR40288:SF2">
    <property type="entry name" value="G PROTEIN-COUPLED RECEPTOR-RELATED"/>
    <property type="match status" value="1"/>
</dbReference>
<feature type="transmembrane region" description="Helical" evidence="2">
    <location>
        <begin position="78"/>
        <end position="98"/>
    </location>
</feature>
<organism evidence="3 4">
    <name type="scientific">Panagrellus redivivus</name>
    <name type="common">Microworm</name>
    <dbReference type="NCBI Taxonomy" id="6233"/>
    <lineage>
        <taxon>Eukaryota</taxon>
        <taxon>Metazoa</taxon>
        <taxon>Ecdysozoa</taxon>
        <taxon>Nematoda</taxon>
        <taxon>Chromadorea</taxon>
        <taxon>Rhabditida</taxon>
        <taxon>Tylenchina</taxon>
        <taxon>Panagrolaimomorpha</taxon>
        <taxon>Panagrolaimoidea</taxon>
        <taxon>Panagrolaimidae</taxon>
        <taxon>Panagrellus</taxon>
    </lineage>
</organism>
<feature type="transmembrane region" description="Helical" evidence="2">
    <location>
        <begin position="178"/>
        <end position="199"/>
    </location>
</feature>
<protein>
    <submittedName>
        <fullName evidence="4">Uncharacterized protein</fullName>
    </submittedName>
</protein>
<keyword evidence="2" id="KW-0472">Membrane</keyword>
<reference evidence="3" key="1">
    <citation type="journal article" date="2013" name="Genetics">
        <title>The draft genome and transcriptome of Panagrellus redivivus are shaped by the harsh demands of a free-living lifestyle.</title>
        <authorList>
            <person name="Srinivasan J."/>
            <person name="Dillman A.R."/>
            <person name="Macchietto M.G."/>
            <person name="Heikkinen L."/>
            <person name="Lakso M."/>
            <person name="Fracchia K.M."/>
            <person name="Antoshechkin I."/>
            <person name="Mortazavi A."/>
            <person name="Wong G."/>
            <person name="Sternberg P.W."/>
        </authorList>
    </citation>
    <scope>NUCLEOTIDE SEQUENCE [LARGE SCALE GENOMIC DNA]</scope>
    <source>
        <strain evidence="3">MT8872</strain>
    </source>
</reference>
<feature type="region of interest" description="Disordered" evidence="1">
    <location>
        <begin position="451"/>
        <end position="472"/>
    </location>
</feature>